<proteinExistence type="predicted"/>
<sequence length="108" mass="12697">MLKCEKEEWVRGRYPQQGCPEMALVPRLHGLLEGWSPLQFEPPWRKERWLQGEGQNEPIGRYPQQGCPEMALVPRLHGLLEGWSPLQFEPPWRKERWLQGEGQNEPIG</sequence>
<reference evidence="1" key="1">
    <citation type="submission" date="2020-11" db="EMBL/GenBank/DDBJ databases">
        <authorList>
            <person name="Tran Van P."/>
        </authorList>
    </citation>
    <scope>NUCLEOTIDE SEQUENCE</scope>
</reference>
<organism evidence="1">
    <name type="scientific">Darwinula stevensoni</name>
    <dbReference type="NCBI Taxonomy" id="69355"/>
    <lineage>
        <taxon>Eukaryota</taxon>
        <taxon>Metazoa</taxon>
        <taxon>Ecdysozoa</taxon>
        <taxon>Arthropoda</taxon>
        <taxon>Crustacea</taxon>
        <taxon>Oligostraca</taxon>
        <taxon>Ostracoda</taxon>
        <taxon>Podocopa</taxon>
        <taxon>Podocopida</taxon>
        <taxon>Darwinulocopina</taxon>
        <taxon>Darwinuloidea</taxon>
        <taxon>Darwinulidae</taxon>
        <taxon>Darwinula</taxon>
    </lineage>
</organism>
<accession>A0A7R9AEA4</accession>
<evidence type="ECO:0000313" key="2">
    <source>
        <dbReference type="Proteomes" id="UP000677054"/>
    </source>
</evidence>
<evidence type="ECO:0000313" key="1">
    <source>
        <dbReference type="EMBL" id="CAD7252508.1"/>
    </source>
</evidence>
<dbReference type="AlphaFoldDB" id="A0A7R9AEA4"/>
<protein>
    <submittedName>
        <fullName evidence="1">Uncharacterized protein</fullName>
    </submittedName>
</protein>
<gene>
    <name evidence="1" type="ORF">DSTB1V02_LOCUS12266</name>
</gene>
<keyword evidence="2" id="KW-1185">Reference proteome</keyword>
<dbReference type="EMBL" id="CAJPEV010004514">
    <property type="protein sequence ID" value="CAG0901901.1"/>
    <property type="molecule type" value="Genomic_DNA"/>
</dbReference>
<dbReference type="EMBL" id="LR904031">
    <property type="protein sequence ID" value="CAD7252508.1"/>
    <property type="molecule type" value="Genomic_DNA"/>
</dbReference>
<name>A0A7R9AEA4_9CRUS</name>
<dbReference type="Proteomes" id="UP000677054">
    <property type="component" value="Unassembled WGS sequence"/>
</dbReference>